<evidence type="ECO:0000256" key="5">
    <source>
        <dbReference type="ARBA" id="ARBA00023284"/>
    </source>
</evidence>
<accession>A0A920CAE2</accession>
<keyword evidence="6" id="KW-0812">Transmembrane</keyword>
<organism evidence="8 9">
    <name type="scientific">Paenibacillus albilobatus</name>
    <dbReference type="NCBI Taxonomy" id="2716884"/>
    <lineage>
        <taxon>Bacteria</taxon>
        <taxon>Bacillati</taxon>
        <taxon>Bacillota</taxon>
        <taxon>Bacilli</taxon>
        <taxon>Bacillales</taxon>
        <taxon>Paenibacillaceae</taxon>
        <taxon>Paenibacillus</taxon>
    </lineage>
</organism>
<evidence type="ECO:0000259" key="7">
    <source>
        <dbReference type="Pfam" id="PF13462"/>
    </source>
</evidence>
<keyword evidence="3" id="KW-0560">Oxidoreductase</keyword>
<name>A0A920CAE2_9BACL</name>
<dbReference type="GO" id="GO:0016491">
    <property type="term" value="F:oxidoreductase activity"/>
    <property type="evidence" value="ECO:0007669"/>
    <property type="project" value="UniProtKB-KW"/>
</dbReference>
<reference evidence="8" key="1">
    <citation type="submission" date="2021-03" db="EMBL/GenBank/DDBJ databases">
        <title>Antimicrobial resistance genes in bacteria isolated from Japanese honey, and their potential for conferring macrolide and lincosamide resistance in the American foulbrood pathogen Paenibacillus larvae.</title>
        <authorList>
            <person name="Okamoto M."/>
            <person name="Kumagai M."/>
            <person name="Kanamori H."/>
            <person name="Takamatsu D."/>
        </authorList>
    </citation>
    <scope>NUCLEOTIDE SEQUENCE</scope>
    <source>
        <strain evidence="8">J2TS6</strain>
    </source>
</reference>
<keyword evidence="9" id="KW-1185">Reference proteome</keyword>
<evidence type="ECO:0000256" key="4">
    <source>
        <dbReference type="ARBA" id="ARBA00023157"/>
    </source>
</evidence>
<dbReference type="SUPFAM" id="SSF52833">
    <property type="entry name" value="Thioredoxin-like"/>
    <property type="match status" value="1"/>
</dbReference>
<dbReference type="EMBL" id="BORQ01000004">
    <property type="protein sequence ID" value="GIO32170.1"/>
    <property type="molecule type" value="Genomic_DNA"/>
</dbReference>
<evidence type="ECO:0000313" key="9">
    <source>
        <dbReference type="Proteomes" id="UP000679779"/>
    </source>
</evidence>
<proteinExistence type="inferred from homology"/>
<dbReference type="InterPro" id="IPR012336">
    <property type="entry name" value="Thioredoxin-like_fold"/>
</dbReference>
<dbReference type="RefSeq" id="WP_160038735.1">
    <property type="nucleotide sequence ID" value="NZ_BORQ01000004.1"/>
</dbReference>
<sequence>MKAKKKPGNTIAQRQAQREQQEKRMKRVMWITGACIVVLVLLLIIIRPGSSSKEGNFDYSSMPVLGNPDAPVKIVEMGDYKCPSCQYFTQEISPQLKKDFIDTGKAALYFSNYLIISPEADSNTAALAAQSVFHQNKDEFWKYYEAIYRNQGDENTEWATPDFLVNLARTENIKVDYDQLRKDIDEKTYQKEIDSQNALARKLNVMSTPTLFVNGEMASEKASMNYSVLKPFIEKKLAEQNKE</sequence>
<protein>
    <recommendedName>
        <fullName evidence="7">Thioredoxin-like fold domain-containing protein</fullName>
    </recommendedName>
</protein>
<dbReference type="Gene3D" id="3.40.30.10">
    <property type="entry name" value="Glutaredoxin"/>
    <property type="match status" value="1"/>
</dbReference>
<keyword evidence="6" id="KW-1133">Transmembrane helix</keyword>
<keyword evidence="2" id="KW-0732">Signal</keyword>
<dbReference type="PANTHER" id="PTHR13887">
    <property type="entry name" value="GLUTATHIONE S-TRANSFERASE KAPPA"/>
    <property type="match status" value="1"/>
</dbReference>
<dbReference type="AlphaFoldDB" id="A0A920CAE2"/>
<feature type="transmembrane region" description="Helical" evidence="6">
    <location>
        <begin position="28"/>
        <end position="46"/>
    </location>
</feature>
<keyword evidence="6" id="KW-0472">Membrane</keyword>
<evidence type="ECO:0000256" key="2">
    <source>
        <dbReference type="ARBA" id="ARBA00022729"/>
    </source>
</evidence>
<dbReference type="PANTHER" id="PTHR13887:SF14">
    <property type="entry name" value="DISULFIDE BOND FORMATION PROTEIN D"/>
    <property type="match status" value="1"/>
</dbReference>
<gene>
    <name evidence="8" type="ORF">J2TS6_33110</name>
</gene>
<evidence type="ECO:0000313" key="8">
    <source>
        <dbReference type="EMBL" id="GIO32170.1"/>
    </source>
</evidence>
<evidence type="ECO:0000256" key="3">
    <source>
        <dbReference type="ARBA" id="ARBA00023002"/>
    </source>
</evidence>
<comment type="similarity">
    <text evidence="1">Belongs to the thioredoxin family. DsbA subfamily.</text>
</comment>
<evidence type="ECO:0000256" key="6">
    <source>
        <dbReference type="SAM" id="Phobius"/>
    </source>
</evidence>
<evidence type="ECO:0000256" key="1">
    <source>
        <dbReference type="ARBA" id="ARBA00005791"/>
    </source>
</evidence>
<dbReference type="Proteomes" id="UP000679779">
    <property type="component" value="Unassembled WGS sequence"/>
</dbReference>
<keyword evidence="4" id="KW-1015">Disulfide bond</keyword>
<dbReference type="Pfam" id="PF13462">
    <property type="entry name" value="Thioredoxin_4"/>
    <property type="match status" value="1"/>
</dbReference>
<keyword evidence="5" id="KW-0676">Redox-active center</keyword>
<feature type="domain" description="Thioredoxin-like fold" evidence="7">
    <location>
        <begin position="63"/>
        <end position="223"/>
    </location>
</feature>
<comment type="caution">
    <text evidence="8">The sequence shown here is derived from an EMBL/GenBank/DDBJ whole genome shotgun (WGS) entry which is preliminary data.</text>
</comment>
<dbReference type="InterPro" id="IPR036249">
    <property type="entry name" value="Thioredoxin-like_sf"/>
</dbReference>